<dbReference type="Proteomes" id="UP000321189">
    <property type="component" value="Unassembled WGS sequence"/>
</dbReference>
<gene>
    <name evidence="7" type="ORF">PAT01_03520</name>
</gene>
<dbReference type="PRINTS" id="PR01021">
    <property type="entry name" value="OMPADOMAIN"/>
</dbReference>
<evidence type="ECO:0000256" key="2">
    <source>
        <dbReference type="ARBA" id="ARBA00023136"/>
    </source>
</evidence>
<dbReference type="SUPFAM" id="SSF103088">
    <property type="entry name" value="OmpA-like"/>
    <property type="match status" value="1"/>
</dbReference>
<reference evidence="7 8" key="1">
    <citation type="submission" date="2019-07" db="EMBL/GenBank/DDBJ databases">
        <title>Whole genome shotgun sequence of Pseudoalteromonas atlantica NBRC 103033.</title>
        <authorList>
            <person name="Hosoyama A."/>
            <person name="Uohara A."/>
            <person name="Ohji S."/>
            <person name="Ichikawa N."/>
        </authorList>
    </citation>
    <scope>NUCLEOTIDE SEQUENCE [LARGE SCALE GENOMIC DNA]</scope>
    <source>
        <strain evidence="7 8">NBRC 103033</strain>
    </source>
</reference>
<accession>A0ABQ0U979</accession>
<feature type="domain" description="OmpA-like" evidence="6">
    <location>
        <begin position="383"/>
        <end position="501"/>
    </location>
</feature>
<evidence type="ECO:0000256" key="1">
    <source>
        <dbReference type="ARBA" id="ARBA00004442"/>
    </source>
</evidence>
<evidence type="ECO:0000256" key="5">
    <source>
        <dbReference type="SAM" id="MobiDB-lite"/>
    </source>
</evidence>
<evidence type="ECO:0000259" key="6">
    <source>
        <dbReference type="PROSITE" id="PS51123"/>
    </source>
</evidence>
<evidence type="ECO:0000313" key="7">
    <source>
        <dbReference type="EMBL" id="GEK75048.1"/>
    </source>
</evidence>
<dbReference type="EMBL" id="BJUT01000001">
    <property type="protein sequence ID" value="GEK75048.1"/>
    <property type="molecule type" value="Genomic_DNA"/>
</dbReference>
<protein>
    <recommendedName>
        <fullName evidence="6">OmpA-like domain-containing protein</fullName>
    </recommendedName>
</protein>
<dbReference type="PANTHER" id="PTHR30329">
    <property type="entry name" value="STATOR ELEMENT OF FLAGELLAR MOTOR COMPLEX"/>
    <property type="match status" value="1"/>
</dbReference>
<evidence type="ECO:0000256" key="3">
    <source>
        <dbReference type="ARBA" id="ARBA00023237"/>
    </source>
</evidence>
<dbReference type="Pfam" id="PF00691">
    <property type="entry name" value="OmpA"/>
    <property type="match status" value="1"/>
</dbReference>
<feature type="region of interest" description="Disordered" evidence="5">
    <location>
        <begin position="193"/>
        <end position="216"/>
    </location>
</feature>
<dbReference type="CDD" id="cd07185">
    <property type="entry name" value="OmpA_C-like"/>
    <property type="match status" value="1"/>
</dbReference>
<keyword evidence="2 4" id="KW-0472">Membrane</keyword>
<dbReference type="PROSITE" id="PS51123">
    <property type="entry name" value="OMPA_2"/>
    <property type="match status" value="1"/>
</dbReference>
<dbReference type="Gene3D" id="3.30.1330.60">
    <property type="entry name" value="OmpA-like domain"/>
    <property type="match status" value="1"/>
</dbReference>
<dbReference type="InterPro" id="IPR050330">
    <property type="entry name" value="Bact_OuterMem_StrucFunc"/>
</dbReference>
<keyword evidence="3" id="KW-0998">Cell outer membrane</keyword>
<name>A0ABQ0U979_PSEAF</name>
<comment type="caution">
    <text evidence="7">The sequence shown here is derived from an EMBL/GenBank/DDBJ whole genome shotgun (WGS) entry which is preliminary data.</text>
</comment>
<evidence type="ECO:0000313" key="8">
    <source>
        <dbReference type="Proteomes" id="UP000321189"/>
    </source>
</evidence>
<dbReference type="InterPro" id="IPR006664">
    <property type="entry name" value="OMP_bac"/>
</dbReference>
<dbReference type="InterPro" id="IPR036737">
    <property type="entry name" value="OmpA-like_sf"/>
</dbReference>
<evidence type="ECO:0000256" key="4">
    <source>
        <dbReference type="PROSITE-ProRule" id="PRU00473"/>
    </source>
</evidence>
<proteinExistence type="predicted"/>
<comment type="subcellular location">
    <subcellularLocation>
        <location evidence="1">Cell outer membrane</location>
    </subcellularLocation>
</comment>
<feature type="compositionally biased region" description="Basic and acidic residues" evidence="5">
    <location>
        <begin position="193"/>
        <end position="211"/>
    </location>
</feature>
<dbReference type="InterPro" id="IPR006665">
    <property type="entry name" value="OmpA-like"/>
</dbReference>
<dbReference type="PANTHER" id="PTHR30329:SF21">
    <property type="entry name" value="LIPOPROTEIN YIAD-RELATED"/>
    <property type="match status" value="1"/>
</dbReference>
<dbReference type="RefSeq" id="WP_138576456.1">
    <property type="nucleotide sequence ID" value="NZ_BJUT01000001.1"/>
</dbReference>
<organism evidence="7 8">
    <name type="scientific">Pseudoalteromonas atlantica</name>
    <name type="common">Alteromonas atlantica</name>
    <dbReference type="NCBI Taxonomy" id="288"/>
    <lineage>
        <taxon>Bacteria</taxon>
        <taxon>Pseudomonadati</taxon>
        <taxon>Pseudomonadota</taxon>
        <taxon>Gammaproteobacteria</taxon>
        <taxon>Alteromonadales</taxon>
        <taxon>Pseudoalteromonadaceae</taxon>
        <taxon>Pseudoalteromonas</taxon>
    </lineage>
</organism>
<keyword evidence="8" id="KW-1185">Reference proteome</keyword>
<sequence>MNNKVIKILQIFIIYLIGVSSVQAKPLLSPYPKAKLDNSVTLAGEETQLMTKFDPNAEKSKQFEFTKLIGDTAHYAYEIKNVASLKVTKNYENALKDAGFEVIYRCSLNECNSGDSRRDRQRLGNRAGYFNPGNHFHKPHYIFATKGGDELKAAISLFVGQHENKTRVLLTSVDIKDIETGLISADFNAFKKQNDTKTTKPPRKDKGRSSDHPLISRYPSSYIKDYKQVDYEEFSIPIGIADKKTRKLPMLDVVGDLTQITYVVKNVSTIKIYHNYLSALIKEGFETVFTCQKSACSNNTRSRLIREDLIKLGDILALKGVNNYWRQPRYQVMKSTFEGQTTYVAFFIGNFEGDSRIQLFVMRTEPLITGLIETNSDKVLEQLKQKGKASIYGVLFDYDKAVIKPESKQSLDVIAQVLEKNKKLSLYVVGHTDDKGSAEYNLDLSKRRANAVVKTLIADYGIAKTRLIPQGVGPYSPAATNKNELGRELNRRVELVERLSDAN</sequence>